<evidence type="ECO:0000313" key="2">
    <source>
        <dbReference type="Proteomes" id="UP000505355"/>
    </source>
</evidence>
<accession>A0A7D4PZF2</accession>
<keyword evidence="2" id="KW-1185">Reference proteome</keyword>
<protein>
    <submittedName>
        <fullName evidence="1">Uncharacterized protein</fullName>
    </submittedName>
</protein>
<reference evidence="1 2" key="1">
    <citation type="submission" date="2020-05" db="EMBL/GenBank/DDBJ databases">
        <title>Mucilaginibacter mali sp. nov.</title>
        <authorList>
            <person name="Kim H.S."/>
            <person name="Lee K.C."/>
            <person name="Suh M.K."/>
            <person name="Kim J.-S."/>
            <person name="Han K.-I."/>
            <person name="Eom M.K."/>
            <person name="Shin Y.K."/>
            <person name="Lee J.-S."/>
        </authorList>
    </citation>
    <scope>NUCLEOTIDE SEQUENCE [LARGE SCALE GENOMIC DNA]</scope>
    <source>
        <strain evidence="1 2">G2-14</strain>
    </source>
</reference>
<dbReference type="AlphaFoldDB" id="A0A7D4PZF2"/>
<proteinExistence type="predicted"/>
<organism evidence="1 2">
    <name type="scientific">Mucilaginibacter mali</name>
    <dbReference type="NCBI Taxonomy" id="2740462"/>
    <lineage>
        <taxon>Bacteria</taxon>
        <taxon>Pseudomonadati</taxon>
        <taxon>Bacteroidota</taxon>
        <taxon>Sphingobacteriia</taxon>
        <taxon>Sphingobacteriales</taxon>
        <taxon>Sphingobacteriaceae</taxon>
        <taxon>Mucilaginibacter</taxon>
    </lineage>
</organism>
<dbReference type="KEGG" id="mmab:HQ865_03095"/>
<name>A0A7D4PZF2_9SPHI</name>
<gene>
    <name evidence="1" type="ORF">HQ865_03095</name>
</gene>
<dbReference type="PROSITE" id="PS51257">
    <property type="entry name" value="PROKAR_LIPOPROTEIN"/>
    <property type="match status" value="1"/>
</dbReference>
<evidence type="ECO:0000313" key="1">
    <source>
        <dbReference type="EMBL" id="QKJ28786.1"/>
    </source>
</evidence>
<dbReference type="Proteomes" id="UP000505355">
    <property type="component" value="Chromosome"/>
</dbReference>
<sequence length="137" mass="15208">MKKTLTILAAITAICLAISCKKGKPQQPVPSPTKTVRFVLYTNADFSTDNDTVSFKLVIRNNAGTIQSRTIFDSTLATRRFKDLPGPLHKLVFEKTVPDDGSILQAGFIYSAWFGVGSRFDTVGVNEKLKVFEYPFQ</sequence>
<dbReference type="RefSeq" id="WP_173413485.1">
    <property type="nucleotide sequence ID" value="NZ_CP054139.1"/>
</dbReference>
<dbReference type="EMBL" id="CP054139">
    <property type="protein sequence ID" value="QKJ28786.1"/>
    <property type="molecule type" value="Genomic_DNA"/>
</dbReference>